<dbReference type="Gene3D" id="3.20.20.140">
    <property type="entry name" value="Metal-dependent hydrolases"/>
    <property type="match status" value="1"/>
</dbReference>
<gene>
    <name evidence="2" type="ORF">UFOPK2399_01410</name>
</gene>
<dbReference type="InterPro" id="IPR004013">
    <property type="entry name" value="PHP_dom"/>
</dbReference>
<dbReference type="InterPro" id="IPR052018">
    <property type="entry name" value="PHP_domain"/>
</dbReference>
<feature type="domain" description="Polymerase/histidinol phosphatase N-terminal" evidence="1">
    <location>
        <begin position="363"/>
        <end position="429"/>
    </location>
</feature>
<organism evidence="2">
    <name type="scientific">freshwater metagenome</name>
    <dbReference type="NCBI Taxonomy" id="449393"/>
    <lineage>
        <taxon>unclassified sequences</taxon>
        <taxon>metagenomes</taxon>
        <taxon>ecological metagenomes</taxon>
    </lineage>
</organism>
<protein>
    <submittedName>
        <fullName evidence="2">Unannotated protein</fullName>
    </submittedName>
</protein>
<dbReference type="Pfam" id="PF13263">
    <property type="entry name" value="PHP_C"/>
    <property type="match status" value="1"/>
</dbReference>
<sequence length="578" mass="62133">MRICLVTPFAWSQPHDVNEHVAGVAAALRDLGHTVTVVAPSTRAADLKAGRHALAGTDPLPDVVAITPAVPISRRSQMGVPVGARANIALILARGDFDVVHGFEPGLPSLSYLALLETNAVTAATFSSSERLTYPPAKGQRERLRARIDALIALSPEARDAAAELYTGTWHLESPGIDLATFGPATKRNIIVVEAKRTERPLARAVIDTLRELPDWEIVLLNTKPLGGRPSVPRALTGRVHVRTARDGASRAAILAEAAIFVPAVDGLPRLLLEAQTSGCAIARPTGVAEQPELAAALAARFADTETLLTTEKSVSLAAAEGASFADVAASLAAIYDQALAQRPATRPRRDSDPLADRPWILADLHMHTSWSFDCAVEPADLVAHAEAEGLGAIAVTDHNVFGGALATVEVAADRELIVIPGEEIKTDNQGEVIGLFLEREIPRGMPFDETIAAIKEQGGLVYVPHPFDRMHTVPSPATLQRHLADIDLFEVYNARLLWDAHNDEALRFARKYDLAMGAGSDAHVLQGLGTGAVRMRSFNDPEEFLVSIRGAEIVRRPKSLAYLQSLKWMAQVRDKVK</sequence>
<dbReference type="InterPro" id="IPR028098">
    <property type="entry name" value="Glyco_trans_4-like_N"/>
</dbReference>
<reference evidence="2" key="1">
    <citation type="submission" date="2020-05" db="EMBL/GenBank/DDBJ databases">
        <authorList>
            <person name="Chiriac C."/>
            <person name="Salcher M."/>
            <person name="Ghai R."/>
            <person name="Kavagutti S V."/>
        </authorList>
    </citation>
    <scope>NUCLEOTIDE SEQUENCE</scope>
</reference>
<dbReference type="GO" id="GO:0035312">
    <property type="term" value="F:5'-3' DNA exonuclease activity"/>
    <property type="evidence" value="ECO:0007669"/>
    <property type="project" value="TreeGrafter"/>
</dbReference>
<dbReference type="SMART" id="SM00481">
    <property type="entry name" value="POLIIIAc"/>
    <property type="match status" value="1"/>
</dbReference>
<name>A0A6J6PYA3_9ZZZZ</name>
<evidence type="ECO:0000259" key="1">
    <source>
        <dbReference type="SMART" id="SM00481"/>
    </source>
</evidence>
<dbReference type="AlphaFoldDB" id="A0A6J6PYA3"/>
<dbReference type="SUPFAM" id="SSF53756">
    <property type="entry name" value="UDP-Glycosyltransferase/glycogen phosphorylase"/>
    <property type="match status" value="1"/>
</dbReference>
<dbReference type="SUPFAM" id="SSF89550">
    <property type="entry name" value="PHP domain-like"/>
    <property type="match status" value="1"/>
</dbReference>
<dbReference type="PANTHER" id="PTHR42924:SF3">
    <property type="entry name" value="POLYMERASE_HISTIDINOL PHOSPHATASE N-TERMINAL DOMAIN-CONTAINING PROTEIN"/>
    <property type="match status" value="1"/>
</dbReference>
<dbReference type="Pfam" id="PF13439">
    <property type="entry name" value="Glyco_transf_4"/>
    <property type="match status" value="1"/>
</dbReference>
<proteinExistence type="predicted"/>
<accession>A0A6J6PYA3</accession>
<dbReference type="GO" id="GO:0004534">
    <property type="term" value="F:5'-3' RNA exonuclease activity"/>
    <property type="evidence" value="ECO:0007669"/>
    <property type="project" value="TreeGrafter"/>
</dbReference>
<dbReference type="Pfam" id="PF02811">
    <property type="entry name" value="PHP"/>
    <property type="match status" value="1"/>
</dbReference>
<evidence type="ECO:0000313" key="2">
    <source>
        <dbReference type="EMBL" id="CAB4701805.1"/>
    </source>
</evidence>
<dbReference type="Gene3D" id="3.40.50.2000">
    <property type="entry name" value="Glycogen Phosphorylase B"/>
    <property type="match status" value="1"/>
</dbReference>
<dbReference type="InterPro" id="IPR016195">
    <property type="entry name" value="Pol/histidinol_Pase-like"/>
</dbReference>
<dbReference type="EMBL" id="CAEZXP010000004">
    <property type="protein sequence ID" value="CAB4701805.1"/>
    <property type="molecule type" value="Genomic_DNA"/>
</dbReference>
<dbReference type="PANTHER" id="PTHR42924">
    <property type="entry name" value="EXONUCLEASE"/>
    <property type="match status" value="1"/>
</dbReference>
<dbReference type="InterPro" id="IPR003141">
    <property type="entry name" value="Pol/His_phosphatase_N"/>
</dbReference>
<dbReference type="CDD" id="cd07432">
    <property type="entry name" value="PHP_HisPPase"/>
    <property type="match status" value="1"/>
</dbReference>